<dbReference type="Pfam" id="PF20431">
    <property type="entry name" value="E_motif"/>
    <property type="match status" value="1"/>
</dbReference>
<dbReference type="AlphaFoldDB" id="A0A843U5G1"/>
<comment type="similarity">
    <text evidence="2">Belongs to the PPR family. PCMP-E subfamily.</text>
</comment>
<dbReference type="EMBL" id="NMUH01000413">
    <property type="protein sequence ID" value="MQL78695.1"/>
    <property type="molecule type" value="Genomic_DNA"/>
</dbReference>
<evidence type="ECO:0008006" key="7">
    <source>
        <dbReference type="Google" id="ProtNLM"/>
    </source>
</evidence>
<dbReference type="PANTHER" id="PTHR47926">
    <property type="entry name" value="PENTATRICOPEPTIDE REPEAT-CONTAINING PROTEIN"/>
    <property type="match status" value="1"/>
</dbReference>
<dbReference type="GO" id="GO:0005739">
    <property type="term" value="C:mitochondrion"/>
    <property type="evidence" value="ECO:0007669"/>
    <property type="project" value="UniProtKB-ARBA"/>
</dbReference>
<dbReference type="NCBIfam" id="TIGR00756">
    <property type="entry name" value="PPR"/>
    <property type="match status" value="5"/>
</dbReference>
<evidence type="ECO:0000256" key="3">
    <source>
        <dbReference type="PROSITE-ProRule" id="PRU00708"/>
    </source>
</evidence>
<dbReference type="FunFam" id="1.25.40.10:FF:000205">
    <property type="entry name" value="Pentatricopeptide repeat-containing protein, mitochondrial"/>
    <property type="match status" value="1"/>
</dbReference>
<dbReference type="InterPro" id="IPR002885">
    <property type="entry name" value="PPR_rpt"/>
</dbReference>
<dbReference type="OrthoDB" id="185373at2759"/>
<dbReference type="FunFam" id="1.25.40.10:FF:000343">
    <property type="entry name" value="Pentatricopeptide repeat-containing protein At3g58590"/>
    <property type="match status" value="1"/>
</dbReference>
<dbReference type="InterPro" id="IPR011990">
    <property type="entry name" value="TPR-like_helical_dom_sf"/>
</dbReference>
<dbReference type="GO" id="GO:0003723">
    <property type="term" value="F:RNA binding"/>
    <property type="evidence" value="ECO:0007669"/>
    <property type="project" value="InterPro"/>
</dbReference>
<evidence type="ECO:0000313" key="5">
    <source>
        <dbReference type="EMBL" id="MQL78695.1"/>
    </source>
</evidence>
<feature type="region of interest" description="Disordered" evidence="4">
    <location>
        <begin position="782"/>
        <end position="869"/>
    </location>
</feature>
<dbReference type="FunFam" id="1.25.40.10:FF:000090">
    <property type="entry name" value="Pentatricopeptide repeat-containing protein, chloroplastic"/>
    <property type="match status" value="1"/>
</dbReference>
<dbReference type="Proteomes" id="UP000652761">
    <property type="component" value="Unassembled WGS sequence"/>
</dbReference>
<evidence type="ECO:0000256" key="2">
    <source>
        <dbReference type="ARBA" id="ARBA00061659"/>
    </source>
</evidence>
<feature type="compositionally biased region" description="Pro residues" evidence="4">
    <location>
        <begin position="817"/>
        <end position="862"/>
    </location>
</feature>
<dbReference type="InterPro" id="IPR046848">
    <property type="entry name" value="E_motif"/>
</dbReference>
<dbReference type="Pfam" id="PF13041">
    <property type="entry name" value="PPR_2"/>
    <property type="match status" value="3"/>
</dbReference>
<evidence type="ECO:0000313" key="6">
    <source>
        <dbReference type="Proteomes" id="UP000652761"/>
    </source>
</evidence>
<organism evidence="5 6">
    <name type="scientific">Colocasia esculenta</name>
    <name type="common">Wild taro</name>
    <name type="synonym">Arum esculentum</name>
    <dbReference type="NCBI Taxonomy" id="4460"/>
    <lineage>
        <taxon>Eukaryota</taxon>
        <taxon>Viridiplantae</taxon>
        <taxon>Streptophyta</taxon>
        <taxon>Embryophyta</taxon>
        <taxon>Tracheophyta</taxon>
        <taxon>Spermatophyta</taxon>
        <taxon>Magnoliopsida</taxon>
        <taxon>Liliopsida</taxon>
        <taxon>Araceae</taxon>
        <taxon>Aroideae</taxon>
        <taxon>Colocasieae</taxon>
        <taxon>Colocasia</taxon>
    </lineage>
</organism>
<dbReference type="Pfam" id="PF01535">
    <property type="entry name" value="PPR"/>
    <property type="match status" value="6"/>
</dbReference>
<feature type="repeat" description="PPR" evidence="3">
    <location>
        <begin position="128"/>
        <end position="162"/>
    </location>
</feature>
<proteinExistence type="inferred from homology"/>
<name>A0A843U5G1_COLES</name>
<feature type="repeat" description="PPR" evidence="3">
    <location>
        <begin position="431"/>
        <end position="465"/>
    </location>
</feature>
<dbReference type="InterPro" id="IPR046960">
    <property type="entry name" value="PPR_At4g14850-like_plant"/>
</dbReference>
<keyword evidence="6" id="KW-1185">Reference proteome</keyword>
<accession>A0A843U5G1</accession>
<sequence>MNSLRPRLASLPLTRPRTAAAVAAPPPASPPPVITVTSPSPEPWREALTSFAAAAAGGVGLDPLAVPSLLRACASLGASSLARNLHQLVVVFGYHQDAHISSSLIHMYGKLGDAESARRVFDGVLTRNAIPWSAVIGAYSQSGDVGMAFAMYGRMRREGVAPNSVTVLGLLSGIRELWHLHCLHGSVIRNGLGLDPAVANCMTNVYLKCGSADSACRLFDSMTHRDVISWNTMLSGYAQAGDVRGAVDLFKRMRVCDVYHPDHQTFASLISAVTNCSTGSTLFGESIHAQIVTWGFDMDKHVQTTLVVMYLKLRNVNCAFLLFDHALHKDAVFWTAMISGLVQNDRADDALHLFQQMLRVDEIPVTTTIPSVLAACAQLGSLKLGASVHGYLIRLQIILDVAAENSLVSMYAKCGCHKQCQHVFDMIQSKDIVSWNAMVAGYAQNGQIERAFHFFNKMRDACLRPDLITMISLLKASASLGTLHRGKCIHGFIIRNRLSSTVSVTTSLIDMYSKCGYLNYAKSCFNAMQEQDLVLWSAIIASYGNHGKGDIALRLYSDFLNTGIEPNHVIFLSVLNACSHAGFVSHGVKIFQSMVDDFRILPHLEHYACVIDLLGRSGMLQEAVMFIRAMSHKPNADVLGILLDACRIHRNVSLGEEIAREIIALKPETAGNYVQLAHSYATMNRWDDVGESWMRMRSLGLKKTPGWSFIELNGIITTFFVGHISHPYHEELTALMAILEKEMRKRLWRLLPFGRQQPPAKGGQLLVPTHLSVCAAFGATTAAGGRAKPDPSAPTPFPGFDPTPPDFEPSSGADPGFPGPLPPDREFSPPPPDSLPPESPPNVLPPRGPQEMPPPLWPPEEAPPGFMFY</sequence>
<comment type="caution">
    <text evidence="5">The sequence shown here is derived from an EMBL/GenBank/DDBJ whole genome shotgun (WGS) entry which is preliminary data.</text>
</comment>
<protein>
    <recommendedName>
        <fullName evidence="7">Pentatricopeptide repeat-containing protein</fullName>
    </recommendedName>
</protein>
<keyword evidence="1" id="KW-0677">Repeat</keyword>
<dbReference type="PROSITE" id="PS51375">
    <property type="entry name" value="PPR"/>
    <property type="match status" value="5"/>
</dbReference>
<evidence type="ECO:0000256" key="1">
    <source>
        <dbReference type="ARBA" id="ARBA00022737"/>
    </source>
</evidence>
<feature type="repeat" description="PPR" evidence="3">
    <location>
        <begin position="330"/>
        <end position="364"/>
    </location>
</feature>
<gene>
    <name evidence="5" type="ORF">Taro_011119</name>
</gene>
<dbReference type="GO" id="GO:0009451">
    <property type="term" value="P:RNA modification"/>
    <property type="evidence" value="ECO:0007669"/>
    <property type="project" value="InterPro"/>
</dbReference>
<feature type="repeat" description="PPR" evidence="3">
    <location>
        <begin position="226"/>
        <end position="260"/>
    </location>
</feature>
<feature type="compositionally biased region" description="Pro residues" evidence="4">
    <location>
        <begin position="791"/>
        <end position="807"/>
    </location>
</feature>
<reference evidence="5" key="1">
    <citation type="submission" date="2017-07" db="EMBL/GenBank/DDBJ databases">
        <title>Taro Niue Genome Assembly and Annotation.</title>
        <authorList>
            <person name="Atibalentja N."/>
            <person name="Keating K."/>
            <person name="Fields C.J."/>
        </authorList>
    </citation>
    <scope>NUCLEOTIDE SEQUENCE</scope>
    <source>
        <strain evidence="5">Niue_2</strain>
        <tissue evidence="5">Leaf</tissue>
    </source>
</reference>
<dbReference type="Gene3D" id="1.25.40.10">
    <property type="entry name" value="Tetratricopeptide repeat domain"/>
    <property type="match status" value="5"/>
</dbReference>
<dbReference type="FunFam" id="1.25.40.10:FF:000031">
    <property type="entry name" value="Pentatricopeptide repeat-containing protein mitochondrial"/>
    <property type="match status" value="1"/>
</dbReference>
<feature type="repeat" description="PPR" evidence="3">
    <location>
        <begin position="532"/>
        <end position="566"/>
    </location>
</feature>
<evidence type="ECO:0000256" key="4">
    <source>
        <dbReference type="SAM" id="MobiDB-lite"/>
    </source>
</evidence>
<dbReference type="SUPFAM" id="SSF48452">
    <property type="entry name" value="TPR-like"/>
    <property type="match status" value="1"/>
</dbReference>
<dbReference type="PANTHER" id="PTHR47926:SF451">
    <property type="entry name" value="TETRATRICOPEPTIDE-LIKE HELICAL DOMAIN SUPERFAMILY"/>
    <property type="match status" value="1"/>
</dbReference>